<dbReference type="Gene3D" id="3.40.50.150">
    <property type="entry name" value="Vaccinia Virus protein VP39"/>
    <property type="match status" value="1"/>
</dbReference>
<dbReference type="SUPFAM" id="SSF53335">
    <property type="entry name" value="S-adenosyl-L-methionine-dependent methyltransferases"/>
    <property type="match status" value="1"/>
</dbReference>
<name>A0ABZ2FEQ7_9MICO</name>
<evidence type="ECO:0000313" key="2">
    <source>
        <dbReference type="Proteomes" id="UP001381003"/>
    </source>
</evidence>
<dbReference type="GO" id="GO:0008168">
    <property type="term" value="F:methyltransferase activity"/>
    <property type="evidence" value="ECO:0007669"/>
    <property type="project" value="UniProtKB-KW"/>
</dbReference>
<dbReference type="Pfam" id="PF13489">
    <property type="entry name" value="Methyltransf_23"/>
    <property type="match status" value="1"/>
</dbReference>
<accession>A0ABZ2FEQ7</accession>
<reference evidence="1 2" key="1">
    <citation type="submission" date="2022-09" db="EMBL/GenBank/DDBJ databases">
        <title>Complete genome sequence of Janibacter terrae strain COS04-44, PCL-degrading bacteria isolated from oil spilled coast.</title>
        <authorList>
            <person name="Park H."/>
            <person name="Kim J.Y."/>
            <person name="An S.H."/>
            <person name="Lee C.M."/>
            <person name="Weon H.-Y."/>
        </authorList>
    </citation>
    <scope>NUCLEOTIDE SEQUENCE [LARGE SCALE GENOMIC DNA]</scope>
    <source>
        <strain evidence="1 2">COS04-44</strain>
    </source>
</reference>
<dbReference type="PANTHER" id="PTHR43861">
    <property type="entry name" value="TRANS-ACONITATE 2-METHYLTRANSFERASE-RELATED"/>
    <property type="match status" value="1"/>
</dbReference>
<dbReference type="GO" id="GO:0032259">
    <property type="term" value="P:methylation"/>
    <property type="evidence" value="ECO:0007669"/>
    <property type="project" value="UniProtKB-KW"/>
</dbReference>
<proteinExistence type="predicted"/>
<organism evidence="1 2">
    <name type="scientific">Janibacter terrae</name>
    <dbReference type="NCBI Taxonomy" id="103817"/>
    <lineage>
        <taxon>Bacteria</taxon>
        <taxon>Bacillati</taxon>
        <taxon>Actinomycetota</taxon>
        <taxon>Actinomycetes</taxon>
        <taxon>Micrococcales</taxon>
        <taxon>Intrasporangiaceae</taxon>
        <taxon>Janibacter</taxon>
    </lineage>
</organism>
<keyword evidence="1" id="KW-0808">Transferase</keyword>
<dbReference type="Proteomes" id="UP001381003">
    <property type="component" value="Chromosome"/>
</dbReference>
<gene>
    <name evidence="1" type="ORF">N5P18_13740</name>
</gene>
<evidence type="ECO:0000313" key="1">
    <source>
        <dbReference type="EMBL" id="WWF04726.1"/>
    </source>
</evidence>
<dbReference type="EMBL" id="CP104874">
    <property type="protein sequence ID" value="WWF04726.1"/>
    <property type="molecule type" value="Genomic_DNA"/>
</dbReference>
<keyword evidence="1" id="KW-0489">Methyltransferase</keyword>
<dbReference type="InterPro" id="IPR029063">
    <property type="entry name" value="SAM-dependent_MTases_sf"/>
</dbReference>
<protein>
    <submittedName>
        <fullName evidence="1">Class I SAM-dependent methyltransferase</fullName>
    </submittedName>
</protein>
<keyword evidence="2" id="KW-1185">Reference proteome</keyword>
<dbReference type="CDD" id="cd02440">
    <property type="entry name" value="AdoMet_MTases"/>
    <property type="match status" value="1"/>
</dbReference>
<sequence length="447" mass="49046">MTQTADHLLPDSPVERTLVARGWADIDLVERLGPARTRRFRSATLGADVDRAREWFRSPEPGTIPPGIVQMYESEANVTRYRRVLDFIGAGERVFEVGIGHGFLATMMLRDGGIERYRGVDLSRYSVRKTTQTLEANGFADVAEVAEQDLYTVTRQDLEAVDATLLVCCEVIEHVPEPEEALATLARALPEGTDLLFSIPLVGRLEGVWGHTQVFGAARIHDMLAPAGLVAHHVEVLHDTWAVVLASTSRAPSPRAARVLEATAPVEPERFLEPPFRSMANVVVKDLERVEAQWVKRVADPTVEPCPGTGDDPGLPLRGLRVRAGNESPTRGPGKGWAAYAGVAFAVPEGTKGARLEVHLEDPEAVRALRVVWSREGEAVGKWVWRPGEARPRMDSPTFLIAPGRGGTYLRRVPGSRVEGADAVEVFVEAEGTADIDFRVLRWAWVS</sequence>
<dbReference type="RefSeq" id="WP_338537976.1">
    <property type="nucleotide sequence ID" value="NZ_CP104874.1"/>
</dbReference>